<reference evidence="2 3" key="1">
    <citation type="submission" date="2022-07" db="EMBL/GenBank/DDBJ databases">
        <title>Genomic and pangenome structural analysis of the polyextremophile Exiguobacterium.</title>
        <authorList>
            <person name="Shen L."/>
        </authorList>
    </citation>
    <scope>NUCLEOTIDE SEQUENCE [LARGE SCALE GENOMIC DNA]</scope>
    <source>
        <strain evidence="2 3">12_1</strain>
    </source>
</reference>
<dbReference type="PANTHER" id="PTHR40076:SF1">
    <property type="entry name" value="MEMBRANE PROTEIN"/>
    <property type="match status" value="1"/>
</dbReference>
<accession>A0ABT2KW60</accession>
<feature type="transmembrane region" description="Helical" evidence="1">
    <location>
        <begin position="170"/>
        <end position="192"/>
    </location>
</feature>
<protein>
    <submittedName>
        <fullName evidence="2">DUF975 family protein</fullName>
    </submittedName>
</protein>
<name>A0ABT2KW60_9BACL</name>
<dbReference type="Proteomes" id="UP001206821">
    <property type="component" value="Unassembled WGS sequence"/>
</dbReference>
<evidence type="ECO:0000256" key="1">
    <source>
        <dbReference type="SAM" id="Phobius"/>
    </source>
</evidence>
<feature type="transmembrane region" description="Helical" evidence="1">
    <location>
        <begin position="12"/>
        <end position="33"/>
    </location>
</feature>
<keyword evidence="1" id="KW-0812">Transmembrane</keyword>
<keyword evidence="3" id="KW-1185">Reference proteome</keyword>
<gene>
    <name evidence="2" type="ORF">NQG31_03920</name>
</gene>
<comment type="caution">
    <text evidence="2">The sequence shown here is derived from an EMBL/GenBank/DDBJ whole genome shotgun (WGS) entry which is preliminary data.</text>
</comment>
<proteinExistence type="predicted"/>
<dbReference type="InterPro" id="IPR010380">
    <property type="entry name" value="DUF975"/>
</dbReference>
<keyword evidence="1" id="KW-1133">Transmembrane helix</keyword>
<keyword evidence="1" id="KW-0472">Membrane</keyword>
<dbReference type="EMBL" id="JANIEK010000009">
    <property type="protein sequence ID" value="MCT4794676.1"/>
    <property type="molecule type" value="Genomic_DNA"/>
</dbReference>
<evidence type="ECO:0000313" key="2">
    <source>
        <dbReference type="EMBL" id="MCT4794676.1"/>
    </source>
</evidence>
<dbReference type="RefSeq" id="WP_081852697.1">
    <property type="nucleotide sequence ID" value="NZ_JANIEK010000009.1"/>
</dbReference>
<dbReference type="Pfam" id="PF06161">
    <property type="entry name" value="DUF975"/>
    <property type="match status" value="1"/>
</dbReference>
<dbReference type="PANTHER" id="PTHR40076">
    <property type="entry name" value="MEMBRANE PROTEIN-RELATED"/>
    <property type="match status" value="1"/>
</dbReference>
<sequence>MTAQWKKHARDMLAGKWWLLAGILIVFTALNAIPQFVSPPVDPDTVPTTNETILTFVSLVLSLLIAPLSIGWSWIAQDVSRGNNPVISTLFAPFRNSYVKHVLAPILMGIFIFLWSLLLVVPGIIKSFSYSLTYYLLRDQPELSALEAITESRRLMDGHKMEAFKLVLSFIGWFFVGILTLGIGFLFIYPYFSTAYATFYESIQQEQHPESQFMTNHSTDGPTGF</sequence>
<feature type="transmembrane region" description="Helical" evidence="1">
    <location>
        <begin position="102"/>
        <end position="125"/>
    </location>
</feature>
<organism evidence="2 3">
    <name type="scientific">Exiguobacterium alkaliphilum</name>
    <dbReference type="NCBI Taxonomy" id="1428684"/>
    <lineage>
        <taxon>Bacteria</taxon>
        <taxon>Bacillati</taxon>
        <taxon>Bacillota</taxon>
        <taxon>Bacilli</taxon>
        <taxon>Bacillales</taxon>
        <taxon>Bacillales Family XII. Incertae Sedis</taxon>
        <taxon>Exiguobacterium</taxon>
    </lineage>
</organism>
<feature type="transmembrane region" description="Helical" evidence="1">
    <location>
        <begin position="53"/>
        <end position="75"/>
    </location>
</feature>
<evidence type="ECO:0000313" key="3">
    <source>
        <dbReference type="Proteomes" id="UP001206821"/>
    </source>
</evidence>